<gene>
    <name evidence="3" type="ORF">N780_17090</name>
</gene>
<dbReference type="eggNOG" id="COG1366">
    <property type="taxonomic scope" value="Bacteria"/>
</dbReference>
<dbReference type="STRING" id="1385513.N780_17090"/>
<protein>
    <recommendedName>
        <fullName evidence="2">STAS domain-containing protein</fullName>
    </recommendedName>
</protein>
<sequence>MNIYHKLYEYINNNVSDITETWLNMRDHDITSYYSSTKSNASTDQLRNENYQLIESLSNVFISEKTDPNLELKDWAQQISEKRVGEQVPINEVLGQFSNFRKAIWQHLKTFVNEYNIGIEEAMDIGQMFNDAQDYVIYQFSKHYYETSIRQIHTQQQLINELSAPVIPITDKEAIIPLIGDLDPERTKHIQEHTLEQCNQHPYETLYLDMSGVQNIDTLVAHHLYQLIQSLDLLGVKSVLCGMNPKVAQVAIQLGINFSNVPIKSTLYHALEEASLHQGK</sequence>
<dbReference type="Gene3D" id="3.30.750.24">
    <property type="entry name" value="STAS domain"/>
    <property type="match status" value="1"/>
</dbReference>
<keyword evidence="4" id="KW-1185">Reference proteome</keyword>
<evidence type="ECO:0000313" key="3">
    <source>
        <dbReference type="EMBL" id="KGP91129.1"/>
    </source>
</evidence>
<dbReference type="PANTHER" id="PTHR33745:SF3">
    <property type="entry name" value="RSBT CO-ANTAGONIST PROTEIN RSBRC"/>
    <property type="match status" value="1"/>
</dbReference>
<dbReference type="PANTHER" id="PTHR33745">
    <property type="entry name" value="RSBT ANTAGONIST PROTEIN RSBS-RELATED"/>
    <property type="match status" value="1"/>
</dbReference>
<reference evidence="3 4" key="1">
    <citation type="submission" date="2013-08" db="EMBL/GenBank/DDBJ databases">
        <title>Genome of Pontibacillus chungwhensis.</title>
        <authorList>
            <person name="Wang Q."/>
            <person name="Wang G."/>
        </authorList>
    </citation>
    <scope>NUCLEOTIDE SEQUENCE [LARGE SCALE GENOMIC DNA]</scope>
    <source>
        <strain evidence="3 4">BH030062</strain>
    </source>
</reference>
<dbReference type="InterPro" id="IPR036513">
    <property type="entry name" value="STAS_dom_sf"/>
</dbReference>
<keyword evidence="1" id="KW-0597">Phosphoprotein</keyword>
<name>A0A0A2UT74_9BACI</name>
<dbReference type="RefSeq" id="WP_036783943.1">
    <property type="nucleotide sequence ID" value="NZ_AVBG01000008.1"/>
</dbReference>
<comment type="caution">
    <text evidence="3">The sequence shown here is derived from an EMBL/GenBank/DDBJ whole genome shotgun (WGS) entry which is preliminary data.</text>
</comment>
<dbReference type="Gene3D" id="1.10.490.70">
    <property type="entry name" value="Histidine kinase N-terminal domain"/>
    <property type="match status" value="1"/>
</dbReference>
<evidence type="ECO:0000256" key="1">
    <source>
        <dbReference type="ARBA" id="ARBA00022553"/>
    </source>
</evidence>
<dbReference type="EMBL" id="AVBG01000008">
    <property type="protein sequence ID" value="KGP91129.1"/>
    <property type="molecule type" value="Genomic_DNA"/>
</dbReference>
<accession>A0A0A2UT74</accession>
<dbReference type="InterPro" id="IPR002645">
    <property type="entry name" value="STAS_dom"/>
</dbReference>
<dbReference type="CDD" id="cd07041">
    <property type="entry name" value="STAS_RsbR_RsbS_like"/>
    <property type="match status" value="1"/>
</dbReference>
<organism evidence="3 4">
    <name type="scientific">Pontibacillus chungwhensis BH030062</name>
    <dbReference type="NCBI Taxonomy" id="1385513"/>
    <lineage>
        <taxon>Bacteria</taxon>
        <taxon>Bacillati</taxon>
        <taxon>Bacillota</taxon>
        <taxon>Bacilli</taxon>
        <taxon>Bacillales</taxon>
        <taxon>Bacillaceae</taxon>
        <taxon>Pontibacillus</taxon>
    </lineage>
</organism>
<dbReference type="PROSITE" id="PS50801">
    <property type="entry name" value="STAS"/>
    <property type="match status" value="1"/>
</dbReference>
<dbReference type="OrthoDB" id="9800154at2"/>
<dbReference type="InterPro" id="IPR051932">
    <property type="entry name" value="Bact_StressResp_Reg"/>
</dbReference>
<feature type="domain" description="STAS" evidence="2">
    <location>
        <begin position="163"/>
        <end position="274"/>
    </location>
</feature>
<proteinExistence type="predicted"/>
<evidence type="ECO:0000259" key="2">
    <source>
        <dbReference type="PROSITE" id="PS50801"/>
    </source>
</evidence>
<dbReference type="SUPFAM" id="SSF52091">
    <property type="entry name" value="SpoIIaa-like"/>
    <property type="match status" value="1"/>
</dbReference>
<dbReference type="Proteomes" id="UP000030153">
    <property type="component" value="Unassembled WGS sequence"/>
</dbReference>
<evidence type="ECO:0000313" key="4">
    <source>
        <dbReference type="Proteomes" id="UP000030153"/>
    </source>
</evidence>
<dbReference type="AlphaFoldDB" id="A0A0A2UT74"/>
<dbReference type="Pfam" id="PF01740">
    <property type="entry name" value="STAS"/>
    <property type="match status" value="1"/>
</dbReference>